<comment type="caution">
    <text evidence="1">The sequence shown here is derived from an EMBL/GenBank/DDBJ whole genome shotgun (WGS) entry which is preliminary data.</text>
</comment>
<reference evidence="1 2" key="3">
    <citation type="submission" date="2023-06" db="EMBL/GenBank/DDBJ databases">
        <authorList>
            <person name="Zeman M."/>
            <person name="Kubasova T."/>
            <person name="Jahodarova E."/>
            <person name="Nykrynova M."/>
            <person name="Rychlik I."/>
        </authorList>
    </citation>
    <scope>NUCLEOTIDE SEQUENCE [LARGE SCALE GENOMIC DNA]</scope>
    <source>
        <strain evidence="1 2">ET340</strain>
    </source>
</reference>
<dbReference type="RefSeq" id="WP_289600626.1">
    <property type="nucleotide sequence ID" value="NZ_JAUDCL010000033.1"/>
</dbReference>
<reference evidence="1 2" key="2">
    <citation type="submission" date="2023-06" db="EMBL/GenBank/DDBJ databases">
        <title>Identification and characterization of horizontal gene transfer across gut microbiota members of farm animals based on homology search.</title>
        <authorList>
            <person name="Schwarzerova J."/>
            <person name="Nykrynova M."/>
            <person name="Jureckova K."/>
            <person name="Cejkova D."/>
            <person name="Rychlik I."/>
        </authorList>
    </citation>
    <scope>NUCLEOTIDE SEQUENCE [LARGE SCALE GENOMIC DNA]</scope>
    <source>
        <strain evidence="1 2">ET340</strain>
    </source>
</reference>
<reference evidence="2" key="1">
    <citation type="submission" date="2023-06" db="EMBL/GenBank/DDBJ databases">
        <title>Identification and characterization of horizontal gene transfer across gut microbiota members of farm animals based on homology search.</title>
        <authorList>
            <person name="Zeman M."/>
            <person name="Kubasova T."/>
            <person name="Jahodarova E."/>
            <person name="Nykrynova M."/>
            <person name="Rychlik I."/>
        </authorList>
    </citation>
    <scope>NUCLEOTIDE SEQUENCE [LARGE SCALE GENOMIC DNA]</scope>
    <source>
        <strain evidence="2">ET340</strain>
    </source>
</reference>
<protein>
    <submittedName>
        <fullName evidence="1">Uncharacterized protein</fullName>
    </submittedName>
</protein>
<sequence length="77" mass="8052">MSKLDKQKVAEVGTLIGAVACGTLNIVLHLQRNPADLARAVGTLQSGMQFAGQLASNFCMAAAAELPGEMPILELEQ</sequence>
<evidence type="ECO:0000313" key="2">
    <source>
        <dbReference type="Proteomes" id="UP001529380"/>
    </source>
</evidence>
<gene>
    <name evidence="1" type="ORF">QUW08_13540</name>
</gene>
<evidence type="ECO:0000313" key="1">
    <source>
        <dbReference type="EMBL" id="MDM8202309.1"/>
    </source>
</evidence>
<dbReference type="EMBL" id="JAUDCL010000033">
    <property type="protein sequence ID" value="MDM8202309.1"/>
    <property type="molecule type" value="Genomic_DNA"/>
</dbReference>
<accession>A0ABT7UTU5</accession>
<keyword evidence="2" id="KW-1185">Reference proteome</keyword>
<name>A0ABT7UTU5_9FIRM</name>
<dbReference type="Proteomes" id="UP001529380">
    <property type="component" value="Unassembled WGS sequence"/>
</dbReference>
<proteinExistence type="predicted"/>
<organism evidence="1 2">
    <name type="scientific">Allofournierella massiliensis</name>
    <dbReference type="NCBI Taxonomy" id="1650663"/>
    <lineage>
        <taxon>Bacteria</taxon>
        <taxon>Bacillati</taxon>
        <taxon>Bacillota</taxon>
        <taxon>Clostridia</taxon>
        <taxon>Eubacteriales</taxon>
        <taxon>Oscillospiraceae</taxon>
        <taxon>Allofournierella</taxon>
    </lineage>
</organism>